<keyword evidence="2" id="KW-1185">Reference proteome</keyword>
<name>A0ABW5S6Q6_9BACL</name>
<dbReference type="Proteomes" id="UP001597399">
    <property type="component" value="Unassembled WGS sequence"/>
</dbReference>
<organism evidence="1 2">
    <name type="scientific">Sporolactobacillus shoreicorticis</name>
    <dbReference type="NCBI Taxonomy" id="1923877"/>
    <lineage>
        <taxon>Bacteria</taxon>
        <taxon>Bacillati</taxon>
        <taxon>Bacillota</taxon>
        <taxon>Bacilli</taxon>
        <taxon>Bacillales</taxon>
        <taxon>Sporolactobacillaceae</taxon>
        <taxon>Sporolactobacillus</taxon>
    </lineage>
</organism>
<accession>A0ABW5S6Q6</accession>
<evidence type="ECO:0000313" key="1">
    <source>
        <dbReference type="EMBL" id="MFD2695424.1"/>
    </source>
</evidence>
<dbReference type="EMBL" id="JBHUMQ010000046">
    <property type="protein sequence ID" value="MFD2695424.1"/>
    <property type="molecule type" value="Genomic_DNA"/>
</dbReference>
<evidence type="ECO:0000313" key="2">
    <source>
        <dbReference type="Proteomes" id="UP001597399"/>
    </source>
</evidence>
<sequence length="92" mass="10179">MNRITENDNNYDVKPTVKIERSIDTRVDGRKFRLPFDQTVSNAHIIATANFLQNTPTGNSVIRAVDSIAKVAGKVAKAYAESATSITKSLRR</sequence>
<gene>
    <name evidence="1" type="ORF">ACFSUE_17630</name>
</gene>
<dbReference type="RefSeq" id="WP_253065684.1">
    <property type="nucleotide sequence ID" value="NZ_JAMXWM010000075.1"/>
</dbReference>
<comment type="caution">
    <text evidence="1">The sequence shown here is derived from an EMBL/GenBank/DDBJ whole genome shotgun (WGS) entry which is preliminary data.</text>
</comment>
<reference evidence="2" key="1">
    <citation type="journal article" date="2019" name="Int. J. Syst. Evol. Microbiol.">
        <title>The Global Catalogue of Microorganisms (GCM) 10K type strain sequencing project: providing services to taxonomists for standard genome sequencing and annotation.</title>
        <authorList>
            <consortium name="The Broad Institute Genomics Platform"/>
            <consortium name="The Broad Institute Genome Sequencing Center for Infectious Disease"/>
            <person name="Wu L."/>
            <person name="Ma J."/>
        </authorList>
    </citation>
    <scope>NUCLEOTIDE SEQUENCE [LARGE SCALE GENOMIC DNA]</scope>
    <source>
        <strain evidence="2">TISTR 2466</strain>
    </source>
</reference>
<protein>
    <submittedName>
        <fullName evidence="1">Uncharacterized protein</fullName>
    </submittedName>
</protein>
<proteinExistence type="predicted"/>